<protein>
    <submittedName>
        <fullName evidence="5">Amidase</fullName>
    </submittedName>
</protein>
<sequence>MSWEAVSKKAQADLLDSLPAKWRIDAQAFSAVTDVSQIPKTCGILSHHQIHITELTATELARKIASGQLRAVEVLEAFAARAAISHQLVNCLTAWFLEEGLQQAQQLDDILSSGGKPLGPLHGVPVALKDSYSMKGHPTTRGCVINKDDVQHHDDAIVATLRAAGAVFFCRTTMPQTGMALETVSNLWGRTLNPFNTRLVAGGSSGGDGALVAMRGCPIAPSSDIGGSIRIPAAFNGLYAIRPTSLRIPKAGWGGSKTGQTSIRDSVGPVCHSVEDVRMFTQILTGDPSNKYDVCSVPIPWRHVSLPQRKMAVGIMTWDGAVMPQPPVLRAIAHTRQALSEAGFEVIEFEAPFDCWELAKCTFDIYFQDAGEGTLAKLKPTGEPLIPAFADLLKVYNARHLTALQLCHLNMKMRKFKEQFADAWMQTNRLTTSGHPVDALICPAAPSAGAPHDYNAYWGYTSMFNFLDYPSTILPVANFKIDPRIDHLDATYQPRMSNPYDRAYQAMYNAELFVNQPSSIQVVGRPFDDEELIEVTSEIDRILKATRQIKSHL</sequence>
<feature type="domain" description="Amidase" evidence="4">
    <location>
        <begin position="73"/>
        <end position="532"/>
    </location>
</feature>
<feature type="active site" description="Charge relay system" evidence="3">
    <location>
        <position position="204"/>
    </location>
</feature>
<evidence type="ECO:0000259" key="4">
    <source>
        <dbReference type="Pfam" id="PF01425"/>
    </source>
</evidence>
<keyword evidence="6" id="KW-1185">Reference proteome</keyword>
<evidence type="ECO:0000313" key="5">
    <source>
        <dbReference type="EMBL" id="RDK46543.1"/>
    </source>
</evidence>
<evidence type="ECO:0000256" key="3">
    <source>
        <dbReference type="PIRSR" id="PIRSR001221-1"/>
    </source>
</evidence>
<accession>A0A370PWH9</accession>
<dbReference type="PANTHER" id="PTHR46072">
    <property type="entry name" value="AMIDASE-RELATED-RELATED"/>
    <property type="match status" value="1"/>
</dbReference>
<reference evidence="5 6" key="1">
    <citation type="submission" date="2018-07" db="EMBL/GenBank/DDBJ databases">
        <title>Section-level genome sequencing of Aspergillus section Nigri to investigate inter- and intra-species variation.</title>
        <authorList>
            <consortium name="DOE Joint Genome Institute"/>
            <person name="Vesth T.C."/>
            <person name="Nybo J.L."/>
            <person name="Theobald S."/>
            <person name="Frisvad J.C."/>
            <person name="Larsen T.O."/>
            <person name="Nielsen K.F."/>
            <person name="Hoof J.B."/>
            <person name="Brandl J."/>
            <person name="Salamov A."/>
            <person name="Riley R."/>
            <person name="Gladden J.M."/>
            <person name="Phatale P."/>
            <person name="Nielsen M.T."/>
            <person name="Lyhne E.K."/>
            <person name="Kogle M.E."/>
            <person name="Strasser K."/>
            <person name="McDonnell E."/>
            <person name="Barry K."/>
            <person name="Clum A."/>
            <person name="Chen C."/>
            <person name="Nolan M."/>
            <person name="Sandor L."/>
            <person name="Kuo A."/>
            <person name="Lipzen A."/>
            <person name="Hainaut M."/>
            <person name="Drula E."/>
            <person name="Tsang A."/>
            <person name="Magnuson J.K."/>
            <person name="Henrissat B."/>
            <person name="Wiebenga A."/>
            <person name="Simmons B.A."/>
            <person name="Makela M.R."/>
            <person name="De vries R.P."/>
            <person name="Grigoriev I.V."/>
            <person name="Mortensen U.H."/>
            <person name="Baker S.E."/>
            <person name="Andersen M.R."/>
        </authorList>
    </citation>
    <scope>NUCLEOTIDE SEQUENCE [LARGE SCALE GENOMIC DNA]</scope>
    <source>
        <strain evidence="5 6">ATCC 13157</strain>
    </source>
</reference>
<dbReference type="Gene3D" id="3.90.1300.10">
    <property type="entry name" value="Amidase signature (AS) domain"/>
    <property type="match status" value="1"/>
</dbReference>
<evidence type="ECO:0000256" key="1">
    <source>
        <dbReference type="ARBA" id="ARBA00009199"/>
    </source>
</evidence>
<evidence type="ECO:0000256" key="2">
    <source>
        <dbReference type="ARBA" id="ARBA00022801"/>
    </source>
</evidence>
<feature type="active site" description="Charge relay system" evidence="3">
    <location>
        <position position="129"/>
    </location>
</feature>
<dbReference type="InterPro" id="IPR023631">
    <property type="entry name" value="Amidase_dom"/>
</dbReference>
<dbReference type="Pfam" id="PF01425">
    <property type="entry name" value="Amidase"/>
    <property type="match status" value="1"/>
</dbReference>
<dbReference type="PIRSF" id="PIRSF001221">
    <property type="entry name" value="Amidase_fungi"/>
    <property type="match status" value="1"/>
</dbReference>
<dbReference type="GO" id="GO:0016787">
    <property type="term" value="F:hydrolase activity"/>
    <property type="evidence" value="ECO:0007669"/>
    <property type="project" value="UniProtKB-KW"/>
</dbReference>
<comment type="similarity">
    <text evidence="1">Belongs to the amidase family.</text>
</comment>
<gene>
    <name evidence="5" type="ORF">M752DRAFT_310070</name>
</gene>
<proteinExistence type="inferred from homology"/>
<dbReference type="Proteomes" id="UP000254937">
    <property type="component" value="Unassembled WGS sequence"/>
</dbReference>
<name>A0A370PWH9_ASPPH</name>
<dbReference type="EMBL" id="KZ851846">
    <property type="protein sequence ID" value="RDK46543.1"/>
    <property type="molecule type" value="Genomic_DNA"/>
</dbReference>
<dbReference type="SUPFAM" id="SSF75304">
    <property type="entry name" value="Amidase signature (AS) enzymes"/>
    <property type="match status" value="1"/>
</dbReference>
<feature type="active site" description="Acyl-ester intermediate" evidence="3">
    <location>
        <position position="228"/>
    </location>
</feature>
<evidence type="ECO:0000313" key="6">
    <source>
        <dbReference type="Proteomes" id="UP000254937"/>
    </source>
</evidence>
<dbReference type="InterPro" id="IPR036928">
    <property type="entry name" value="AS_sf"/>
</dbReference>
<organism evidence="5 6">
    <name type="scientific">Aspergillus phoenicis ATCC 13157</name>
    <dbReference type="NCBI Taxonomy" id="1353007"/>
    <lineage>
        <taxon>Eukaryota</taxon>
        <taxon>Fungi</taxon>
        <taxon>Dikarya</taxon>
        <taxon>Ascomycota</taxon>
        <taxon>Pezizomycotina</taxon>
        <taxon>Eurotiomycetes</taxon>
        <taxon>Eurotiomycetidae</taxon>
        <taxon>Eurotiales</taxon>
        <taxon>Aspergillaceae</taxon>
        <taxon>Aspergillus</taxon>
    </lineage>
</organism>
<dbReference type="AlphaFoldDB" id="A0A370PWH9"/>
<keyword evidence="2" id="KW-0378">Hydrolase</keyword>